<evidence type="ECO:0000313" key="2">
    <source>
        <dbReference type="Proteomes" id="UP000738879"/>
    </source>
</evidence>
<protein>
    <recommendedName>
        <fullName evidence="3">DUF4365 domain-containing protein</fullName>
    </recommendedName>
</protein>
<reference evidence="1" key="1">
    <citation type="submission" date="2021-02" db="EMBL/GenBank/DDBJ databases">
        <title>Infant gut strain persistence is associated with maternal origin, phylogeny, and functional potential including surface adhesion and iron acquisition.</title>
        <authorList>
            <person name="Lou Y.C."/>
        </authorList>
    </citation>
    <scope>NUCLEOTIDE SEQUENCE</scope>
    <source>
        <strain evidence="1">L3_128_245G1_dasL3_128_245G1_concoct_49</strain>
    </source>
</reference>
<sequence>MYIDNKKVGEAAVDYLSTAFARVTNALAHFEKNDTGVCIDGKIEVYAGTAMTKESLYGEIPVQIKGTRTKPSGNNSVKYQVAIADLEKYLEVYDGVLYFVVFMDKTLQLRQIYYKRFLPYDIREALRRKKTDDQKRLAVRFTPLPDDFLQLNRLCKEFIADKRKQKGLDNDRFLMPGELEDAKIEFEKVELSKTFYSDELPISLKPFETGAYLYGTTPEGKRYVLEKISSIEVISSTSNHTLKAGNFECEAEVNIGEDHRGSFLTVGGISLRFDGTGAIKYTDQGGFRNRLRDSKLFQGLALSGELFFDGSLLGRCGSFDNLDLDELERRIETYERYVSLMDLLDVVPDWDPSKLSKKEAGEIRRLAEGLVDESHLPIGDHNESLIAFNSDIANSQIKTIGRLDKNGLYEIHNLISPDLAFVPCRGESGELDAENPMPTLFSLTSVDLRLLANINPAKLEQALKKYPITSNNADTSNNALLEMLAAYDKGAICQKEILVCCDIVSKAILDLDLNSEISAINRAQTLHRMNKLDGKWRARLRELAVTTDSKAVRTSAFILLGQTELAKSCLNSFDEIERKRFTTWPIYNLLDQ</sequence>
<evidence type="ECO:0000313" key="1">
    <source>
        <dbReference type="EMBL" id="MBS5147061.1"/>
    </source>
</evidence>
<name>A0A943BP96_9ACTN</name>
<comment type="caution">
    <text evidence="1">The sequence shown here is derived from an EMBL/GenBank/DDBJ whole genome shotgun (WGS) entry which is preliminary data.</text>
</comment>
<organism evidence="1 2">
    <name type="scientific">Collinsella intestinalis</name>
    <dbReference type="NCBI Taxonomy" id="147207"/>
    <lineage>
        <taxon>Bacteria</taxon>
        <taxon>Bacillati</taxon>
        <taxon>Actinomycetota</taxon>
        <taxon>Coriobacteriia</taxon>
        <taxon>Coriobacteriales</taxon>
        <taxon>Coriobacteriaceae</taxon>
        <taxon>Collinsella</taxon>
    </lineage>
</organism>
<evidence type="ECO:0008006" key="3">
    <source>
        <dbReference type="Google" id="ProtNLM"/>
    </source>
</evidence>
<accession>A0A943BP96</accession>
<dbReference type="EMBL" id="JAGZJA010000005">
    <property type="protein sequence ID" value="MBS5147061.1"/>
    <property type="molecule type" value="Genomic_DNA"/>
</dbReference>
<dbReference type="AlphaFoldDB" id="A0A943BP96"/>
<dbReference type="Proteomes" id="UP000738879">
    <property type="component" value="Unassembled WGS sequence"/>
</dbReference>
<proteinExistence type="predicted"/>
<gene>
    <name evidence="1" type="ORF">KHY67_05095</name>
</gene>